<evidence type="ECO:0000256" key="1">
    <source>
        <dbReference type="SAM" id="Phobius"/>
    </source>
</evidence>
<organism evidence="2 3">
    <name type="scientific">Spodoptera exigua multiple nucleopolyhedrovirus</name>
    <dbReference type="NCBI Taxonomy" id="10454"/>
    <lineage>
        <taxon>Viruses</taxon>
        <taxon>Viruses incertae sedis</taxon>
        <taxon>Naldaviricetes</taxon>
        <taxon>Lefavirales</taxon>
        <taxon>Baculoviridae</taxon>
        <taxon>Alphabaculovirus</taxon>
    </lineage>
</organism>
<keyword evidence="1" id="KW-0472">Membrane</keyword>
<name>A0A3G2JTU9_9ABAC</name>
<dbReference type="Proteomes" id="UP000676073">
    <property type="component" value="Segment"/>
</dbReference>
<evidence type="ECO:0000313" key="3">
    <source>
        <dbReference type="Proteomes" id="UP000676073"/>
    </source>
</evidence>
<proteinExistence type="predicted"/>
<keyword evidence="1" id="KW-0812">Transmembrane</keyword>
<dbReference type="KEGG" id="vg:80535763"/>
<evidence type="ECO:0000313" key="2">
    <source>
        <dbReference type="EMBL" id="AYN44967.1"/>
    </source>
</evidence>
<feature type="transmembrane region" description="Helical" evidence="1">
    <location>
        <begin position="585"/>
        <end position="605"/>
    </location>
</feature>
<dbReference type="RefSeq" id="YP_010797771.1">
    <property type="nucleotide sequence ID" value="NC_076246.1"/>
</dbReference>
<dbReference type="Pfam" id="PF12259">
    <property type="entry name" value="Baculo_F"/>
    <property type="match status" value="1"/>
</dbReference>
<dbReference type="GeneID" id="80535763"/>
<protein>
    <submittedName>
        <fullName evidence="2">F-protein</fullName>
    </submittedName>
</protein>
<dbReference type="InterPro" id="IPR022048">
    <property type="entry name" value="Envelope_fusion-like"/>
</dbReference>
<keyword evidence="3" id="KW-1185">Reference proteome</keyword>
<keyword evidence="1" id="KW-1133">Transmembrane helix</keyword>
<reference evidence="2 3" key="1">
    <citation type="submission" date="2018-05" db="EMBL/GenBank/DDBJ databases">
        <title>The genome sequence of a novel Spodoptera exigua multiple nucleopolyhedrovirus, SeMNPV-QD, isolated from Qingdao, China.</title>
        <authorList>
            <person name="Chen Y."/>
            <person name="Qi B."/>
            <person name="Zheng G."/>
            <person name="Zhang Y."/>
            <person name="Li C."/>
        </authorList>
    </citation>
    <scope>NUCLEOTIDE SEQUENCE [LARGE SCALE GENOMIC DNA]</scope>
    <source>
        <strain evidence="2">SeMNPV-QD</strain>
    </source>
</reference>
<accession>A0A3G2JTU9</accession>
<sequence length="667" mass="77304">MLLFNNIFVSAFVLTFLDSTLVVESKLASDIIKVTSLPTTSGIYFQYVNKMQFVQDIWHFVIEMDHGSVFYRLNDINNKLLKMQSRIPKGKNIDCENIIFEINNMIDNIIPELARQHNMLDHKAPTTPSNVTLSNVELDSATPIHDKFGKIRIKRGLLNIVGRFDNYLFGVMDSDDAHELHMLANSTNNLNSQVKQLTDEMIKLSEFVEEEKTVREIEKTNMSCKYLALQFKLLCKQLDEISNLYNKLDRAVDNAKYNHLNSMVVSPERLLEEMRNVSVYLNGLTWPVPLTEKAMHDLIDNLINVNVFVTSQRKLLFIIEVPLVSNEVFDVFHSIPLPYCDNKQKCAIMLPDSKYLGVSVDRRNYIRFEDISACRQTRQQLLCFRPQIVYETSQAKLCDIRIFMKNDKNLNYTRDCDVRVGKFEDELFYATSDYNNWLYVLQNDVDLHFQCLSRPDGTNIRPMTLHSGVGIIHAIGNDNCKLTTKKSRLSIHELYNNLNTVIEIPLELSYNFTIALQDISDLQLADMKINNDLEHANLHELTARLYDLRKSMNDNKVYSGSDLVDDDNDLFKGISDWFASIGIQFHYVKIIVMWIILGLLTLGIVKIYRTCCQGACSTLCNFNCLRRSHTVVHHKDRDMYYQDTILKPKKHKINDLDTYSIEMERLN</sequence>
<gene>
    <name evidence="2" type="primary">F-protein</name>
    <name evidence="2" type="ORF">SENV_ORF7</name>
</gene>
<dbReference type="EMBL" id="MH370144">
    <property type="protein sequence ID" value="AYN44967.1"/>
    <property type="molecule type" value="Genomic_DNA"/>
</dbReference>